<name>A0A973A881_9GAMM</name>
<gene>
    <name evidence="3" type="ORF">HQ497_03795</name>
</gene>
<dbReference type="InterPro" id="IPR052521">
    <property type="entry name" value="Cell_div_SPOR-domain"/>
</dbReference>
<keyword evidence="1" id="KW-0812">Transmembrane</keyword>
<dbReference type="GO" id="GO:0030428">
    <property type="term" value="C:cell septum"/>
    <property type="evidence" value="ECO:0007669"/>
    <property type="project" value="TreeGrafter"/>
</dbReference>
<feature type="domain" description="SPOR" evidence="2">
    <location>
        <begin position="108"/>
        <end position="189"/>
    </location>
</feature>
<evidence type="ECO:0000313" key="3">
    <source>
        <dbReference type="EMBL" id="NQV64468.1"/>
    </source>
</evidence>
<sequence>MDTKLRQRVVGAGVLTALAIIILPMLLDGTSDDRARVMATIPEPPTIELKKLSMEGALRRMREMEQESAAQLPELLPDFTPYDKTTAADENVSAGKKSGAIDLTLDKNSLPVSWSLQLGSFQDPKNAQRLRQQLRDAEYRTYIIRVLTADDNTETFRVYIGPMLKKNQLEAIAEEVRVKFKITGQIVRYRLEDDGGQLGG</sequence>
<accession>A0A973A881</accession>
<evidence type="ECO:0000313" key="4">
    <source>
        <dbReference type="Proteomes" id="UP000754644"/>
    </source>
</evidence>
<dbReference type="GO" id="GO:0042834">
    <property type="term" value="F:peptidoglycan binding"/>
    <property type="evidence" value="ECO:0007669"/>
    <property type="project" value="InterPro"/>
</dbReference>
<comment type="caution">
    <text evidence="3">The sequence shown here is derived from an EMBL/GenBank/DDBJ whole genome shotgun (WGS) entry which is preliminary data.</text>
</comment>
<dbReference type="GO" id="GO:0032506">
    <property type="term" value="P:cytokinetic process"/>
    <property type="evidence" value="ECO:0007669"/>
    <property type="project" value="TreeGrafter"/>
</dbReference>
<keyword evidence="1" id="KW-0472">Membrane</keyword>
<dbReference type="PROSITE" id="PS51724">
    <property type="entry name" value="SPOR"/>
    <property type="match status" value="1"/>
</dbReference>
<dbReference type="Gene3D" id="3.30.70.1070">
    <property type="entry name" value="Sporulation related repeat"/>
    <property type="match status" value="1"/>
</dbReference>
<reference evidence="3" key="1">
    <citation type="submission" date="2020-05" db="EMBL/GenBank/DDBJ databases">
        <title>Sulfur intermediates as new biogeochemical hubs in an aquatic model microbial ecosystem.</title>
        <authorList>
            <person name="Vigneron A."/>
        </authorList>
    </citation>
    <scope>NUCLEOTIDE SEQUENCE</scope>
    <source>
        <strain evidence="3">Bin.250</strain>
    </source>
</reference>
<dbReference type="InterPro" id="IPR007730">
    <property type="entry name" value="SPOR-like_dom"/>
</dbReference>
<feature type="transmembrane region" description="Helical" evidence="1">
    <location>
        <begin position="9"/>
        <end position="27"/>
    </location>
</feature>
<evidence type="ECO:0000259" key="2">
    <source>
        <dbReference type="PROSITE" id="PS51724"/>
    </source>
</evidence>
<dbReference type="AlphaFoldDB" id="A0A973A881"/>
<dbReference type="InterPro" id="IPR036680">
    <property type="entry name" value="SPOR-like_sf"/>
</dbReference>
<keyword evidence="1" id="KW-1133">Transmembrane helix</keyword>
<proteinExistence type="predicted"/>
<dbReference type="EMBL" id="JABMOJ010000136">
    <property type="protein sequence ID" value="NQV64468.1"/>
    <property type="molecule type" value="Genomic_DNA"/>
</dbReference>
<dbReference type="Pfam" id="PF05036">
    <property type="entry name" value="SPOR"/>
    <property type="match status" value="1"/>
</dbReference>
<dbReference type="PANTHER" id="PTHR38687:SF1">
    <property type="entry name" value="CELL DIVISION PROTEIN DEDD"/>
    <property type="match status" value="1"/>
</dbReference>
<dbReference type="SUPFAM" id="SSF110997">
    <property type="entry name" value="Sporulation related repeat"/>
    <property type="match status" value="1"/>
</dbReference>
<dbReference type="GO" id="GO:0032153">
    <property type="term" value="C:cell division site"/>
    <property type="evidence" value="ECO:0007669"/>
    <property type="project" value="TreeGrafter"/>
</dbReference>
<protein>
    <submittedName>
        <fullName evidence="3">SPOR domain-containing protein</fullName>
    </submittedName>
</protein>
<dbReference type="PANTHER" id="PTHR38687">
    <property type="entry name" value="CELL DIVISION PROTEIN DEDD-RELATED"/>
    <property type="match status" value="1"/>
</dbReference>
<dbReference type="Proteomes" id="UP000754644">
    <property type="component" value="Unassembled WGS sequence"/>
</dbReference>
<organism evidence="3 4">
    <name type="scientific">SAR86 cluster bacterium</name>
    <dbReference type="NCBI Taxonomy" id="2030880"/>
    <lineage>
        <taxon>Bacteria</taxon>
        <taxon>Pseudomonadati</taxon>
        <taxon>Pseudomonadota</taxon>
        <taxon>Gammaproteobacteria</taxon>
        <taxon>SAR86 cluster</taxon>
    </lineage>
</organism>
<evidence type="ECO:0000256" key="1">
    <source>
        <dbReference type="SAM" id="Phobius"/>
    </source>
</evidence>